<evidence type="ECO:0000256" key="3">
    <source>
        <dbReference type="ARBA" id="ARBA00022679"/>
    </source>
</evidence>
<evidence type="ECO:0000259" key="6">
    <source>
        <dbReference type="Pfam" id="PF05175"/>
    </source>
</evidence>
<name>A0ABV1P056_9ACTN</name>
<dbReference type="CDD" id="cd02440">
    <property type="entry name" value="AdoMet_MTases"/>
    <property type="match status" value="1"/>
</dbReference>
<keyword evidence="2" id="KW-0489">Methyltransferase</keyword>
<evidence type="ECO:0000256" key="2">
    <source>
        <dbReference type="ARBA" id="ARBA00022603"/>
    </source>
</evidence>
<comment type="caution">
    <text evidence="7">The sequence shown here is derived from an EMBL/GenBank/DDBJ whole genome shotgun (WGS) entry which is preliminary data.</text>
</comment>
<sequence length="272" mass="28176">MDDPLVPRLRAAGCVYAEEEASLLRAAAEGSPDPGALERMVAERVAGRPLEVVVGWAELAGTRVVVTPGVFVPRRRSAVLVRAAEARLRPGATVVDLCCGTGAVGAALLARRPDLVVHAADLDPVAVACARLNLPDGPEGPRVHRGDLWAAVPERLRGAVDVAVANAPYVPTAALATLPPEARLHEPRAALDGGDDGLVLHRRLLAEAHRWLRPGGALVVEVGAGQVGTVLALAREAGLRAAVERDDDVDGIAVVATLPRPATGLDQSGPQV</sequence>
<dbReference type="PANTHER" id="PTHR18895">
    <property type="entry name" value="HEMK METHYLTRANSFERASE"/>
    <property type="match status" value="1"/>
</dbReference>
<dbReference type="Proteomes" id="UP001482520">
    <property type="component" value="Unassembled WGS sequence"/>
</dbReference>
<evidence type="ECO:0000256" key="1">
    <source>
        <dbReference type="ARBA" id="ARBA00012771"/>
    </source>
</evidence>
<dbReference type="InterPro" id="IPR004556">
    <property type="entry name" value="HemK-like"/>
</dbReference>
<dbReference type="EMBL" id="JBEGDP010000014">
    <property type="protein sequence ID" value="MEQ7848151.1"/>
    <property type="molecule type" value="Genomic_DNA"/>
</dbReference>
<feature type="domain" description="Methyltransferase small" evidence="6">
    <location>
        <begin position="64"/>
        <end position="171"/>
    </location>
</feature>
<dbReference type="Gene3D" id="3.40.50.150">
    <property type="entry name" value="Vaccinia Virus protein VP39"/>
    <property type="match status" value="1"/>
</dbReference>
<dbReference type="InterPro" id="IPR022446">
    <property type="entry name" value="MeTrfrase_put"/>
</dbReference>
<dbReference type="InterPro" id="IPR029063">
    <property type="entry name" value="SAM-dependent_MTases_sf"/>
</dbReference>
<dbReference type="NCBIfam" id="TIGR03704">
    <property type="entry name" value="PrmC_rel_meth"/>
    <property type="match status" value="1"/>
</dbReference>
<dbReference type="NCBIfam" id="TIGR00536">
    <property type="entry name" value="hemK_fam"/>
    <property type="match status" value="1"/>
</dbReference>
<dbReference type="RefSeq" id="WP_349804901.1">
    <property type="nucleotide sequence ID" value="NZ_JBEGDP010000014.1"/>
</dbReference>
<keyword evidence="4" id="KW-0949">S-adenosyl-L-methionine</keyword>
<dbReference type="SUPFAM" id="SSF53335">
    <property type="entry name" value="S-adenosyl-L-methionine-dependent methyltransferases"/>
    <property type="match status" value="1"/>
</dbReference>
<evidence type="ECO:0000313" key="8">
    <source>
        <dbReference type="Proteomes" id="UP001482520"/>
    </source>
</evidence>
<dbReference type="InterPro" id="IPR050320">
    <property type="entry name" value="N5-glutamine_MTase"/>
</dbReference>
<dbReference type="InterPro" id="IPR007848">
    <property type="entry name" value="Small_mtfrase_dom"/>
</dbReference>
<organism evidence="7 8">
    <name type="scientific">Nocardioides kribbensis</name>
    <dbReference type="NCBI Taxonomy" id="305517"/>
    <lineage>
        <taxon>Bacteria</taxon>
        <taxon>Bacillati</taxon>
        <taxon>Actinomycetota</taxon>
        <taxon>Actinomycetes</taxon>
        <taxon>Propionibacteriales</taxon>
        <taxon>Nocardioidaceae</taxon>
        <taxon>Nocardioides</taxon>
    </lineage>
</organism>
<protein>
    <recommendedName>
        <fullName evidence="1">peptide chain release factor N(5)-glutamine methyltransferase</fullName>
        <ecNumber evidence="1">2.1.1.297</ecNumber>
    </recommendedName>
</protein>
<dbReference type="EC" id="2.1.1.297" evidence="1"/>
<dbReference type="Pfam" id="PF05175">
    <property type="entry name" value="MTS"/>
    <property type="match status" value="1"/>
</dbReference>
<evidence type="ECO:0000256" key="4">
    <source>
        <dbReference type="ARBA" id="ARBA00022691"/>
    </source>
</evidence>
<proteinExistence type="predicted"/>
<evidence type="ECO:0000313" key="7">
    <source>
        <dbReference type="EMBL" id="MEQ7848151.1"/>
    </source>
</evidence>
<reference evidence="7 8" key="1">
    <citation type="submission" date="2024-02" db="EMBL/GenBank/DDBJ databases">
        <title>Full genome sequence of Nocardioides kribbensis.</title>
        <authorList>
            <person name="Poletto B.L."/>
            <person name="Silva G."/>
            <person name="Galante D."/>
            <person name="Campos K.R."/>
            <person name="Santos M.B.N."/>
            <person name="Sacchi C.T."/>
        </authorList>
    </citation>
    <scope>NUCLEOTIDE SEQUENCE [LARGE SCALE GENOMIC DNA]</scope>
    <source>
        <strain evidence="7 8">O4R</strain>
    </source>
</reference>
<accession>A0ABV1P056</accession>
<evidence type="ECO:0000256" key="5">
    <source>
        <dbReference type="ARBA" id="ARBA00048391"/>
    </source>
</evidence>
<comment type="catalytic activity">
    <reaction evidence="5">
        <text>L-glutaminyl-[peptide chain release factor] + S-adenosyl-L-methionine = N(5)-methyl-L-glutaminyl-[peptide chain release factor] + S-adenosyl-L-homocysteine + H(+)</text>
        <dbReference type="Rhea" id="RHEA:42896"/>
        <dbReference type="Rhea" id="RHEA-COMP:10271"/>
        <dbReference type="Rhea" id="RHEA-COMP:10272"/>
        <dbReference type="ChEBI" id="CHEBI:15378"/>
        <dbReference type="ChEBI" id="CHEBI:30011"/>
        <dbReference type="ChEBI" id="CHEBI:57856"/>
        <dbReference type="ChEBI" id="CHEBI:59789"/>
        <dbReference type="ChEBI" id="CHEBI:61891"/>
        <dbReference type="EC" id="2.1.1.297"/>
    </reaction>
</comment>
<keyword evidence="8" id="KW-1185">Reference proteome</keyword>
<dbReference type="PANTHER" id="PTHR18895:SF74">
    <property type="entry name" value="MTRF1L RELEASE FACTOR GLUTAMINE METHYLTRANSFERASE"/>
    <property type="match status" value="1"/>
</dbReference>
<gene>
    <name evidence="7" type="ORF">V6R90_12775</name>
</gene>
<keyword evidence="3" id="KW-0808">Transferase</keyword>